<sequence>MAPPQSLVFTVRRRTPELVIPAEPTPNDLKFLSDIDDQDGLRFQIPIIQFYGHHPSMNGRDPVKVIREALAKALVFYYPFAGRLREGVGRKLMVDCTGEGILFIEGDADVRLSDFGDALQPPFPCMDELLYDVPGSSDILNCPLLLIQITRLKCGGYIFALRLNHTMSDASGLVQFMAAAAEIACGAREPSVLPVWQRELLDARKPPRPTTAYTHHEYDQVPDSKEIIMPLDDMVHRSFFFGPTEVAALRRLLPSARPLMY</sequence>
<evidence type="ECO:0000313" key="3">
    <source>
        <dbReference type="EMBL" id="CAH9135791.1"/>
    </source>
</evidence>
<proteinExistence type="inferred from homology"/>
<dbReference type="PANTHER" id="PTHR31147">
    <property type="entry name" value="ACYL TRANSFERASE 4"/>
    <property type="match status" value="1"/>
</dbReference>
<gene>
    <name evidence="3" type="ORF">CEPIT_LOCUS34788</name>
</gene>
<evidence type="ECO:0008006" key="5">
    <source>
        <dbReference type="Google" id="ProtNLM"/>
    </source>
</evidence>
<dbReference type="AlphaFoldDB" id="A0AAV0FJG2"/>
<name>A0AAV0FJG2_9ASTE</name>
<keyword evidence="2" id="KW-0808">Transferase</keyword>
<dbReference type="GO" id="GO:0016740">
    <property type="term" value="F:transferase activity"/>
    <property type="evidence" value="ECO:0007669"/>
    <property type="project" value="UniProtKB-KW"/>
</dbReference>
<dbReference type="InterPro" id="IPR023213">
    <property type="entry name" value="CAT-like_dom_sf"/>
</dbReference>
<dbReference type="PANTHER" id="PTHR31147:SF66">
    <property type="entry name" value="OS05G0315700 PROTEIN"/>
    <property type="match status" value="1"/>
</dbReference>
<evidence type="ECO:0000256" key="2">
    <source>
        <dbReference type="ARBA" id="ARBA00022679"/>
    </source>
</evidence>
<dbReference type="InterPro" id="IPR050898">
    <property type="entry name" value="Plant_acyltransferase"/>
</dbReference>
<comment type="similarity">
    <text evidence="1">Belongs to the plant acyltransferase family.</text>
</comment>
<reference evidence="3" key="1">
    <citation type="submission" date="2022-07" db="EMBL/GenBank/DDBJ databases">
        <authorList>
            <person name="Macas J."/>
            <person name="Novak P."/>
            <person name="Neumann P."/>
        </authorList>
    </citation>
    <scope>NUCLEOTIDE SEQUENCE</scope>
</reference>
<accession>A0AAV0FJG2</accession>
<dbReference type="Gene3D" id="3.30.559.10">
    <property type="entry name" value="Chloramphenicol acetyltransferase-like domain"/>
    <property type="match status" value="1"/>
</dbReference>
<evidence type="ECO:0000313" key="4">
    <source>
        <dbReference type="Proteomes" id="UP001152523"/>
    </source>
</evidence>
<comment type="caution">
    <text evidence="3">The sequence shown here is derived from an EMBL/GenBank/DDBJ whole genome shotgun (WGS) entry which is preliminary data.</text>
</comment>
<evidence type="ECO:0000256" key="1">
    <source>
        <dbReference type="ARBA" id="ARBA00009861"/>
    </source>
</evidence>
<dbReference type="EMBL" id="CAMAPF010000991">
    <property type="protein sequence ID" value="CAH9135791.1"/>
    <property type="molecule type" value="Genomic_DNA"/>
</dbReference>
<keyword evidence="4" id="KW-1185">Reference proteome</keyword>
<dbReference type="Proteomes" id="UP001152523">
    <property type="component" value="Unassembled WGS sequence"/>
</dbReference>
<organism evidence="3 4">
    <name type="scientific">Cuscuta epithymum</name>
    <dbReference type="NCBI Taxonomy" id="186058"/>
    <lineage>
        <taxon>Eukaryota</taxon>
        <taxon>Viridiplantae</taxon>
        <taxon>Streptophyta</taxon>
        <taxon>Embryophyta</taxon>
        <taxon>Tracheophyta</taxon>
        <taxon>Spermatophyta</taxon>
        <taxon>Magnoliopsida</taxon>
        <taxon>eudicotyledons</taxon>
        <taxon>Gunneridae</taxon>
        <taxon>Pentapetalae</taxon>
        <taxon>asterids</taxon>
        <taxon>lamiids</taxon>
        <taxon>Solanales</taxon>
        <taxon>Convolvulaceae</taxon>
        <taxon>Cuscuteae</taxon>
        <taxon>Cuscuta</taxon>
        <taxon>Cuscuta subgen. Cuscuta</taxon>
    </lineage>
</organism>
<protein>
    <recommendedName>
        <fullName evidence="5">Benzyl alcohol O-benzoyltransferase</fullName>
    </recommendedName>
</protein>
<dbReference type="Pfam" id="PF02458">
    <property type="entry name" value="Transferase"/>
    <property type="match status" value="1"/>
</dbReference>